<keyword evidence="1" id="KW-1133">Transmembrane helix</keyword>
<reference evidence="2 3" key="1">
    <citation type="submission" date="2018-05" db="EMBL/GenBank/DDBJ databases">
        <title>The Hungate 1000. A catalogue of reference genomes from the rumen microbiome.</title>
        <authorList>
            <person name="Kelly W."/>
        </authorList>
    </citation>
    <scope>NUCLEOTIDE SEQUENCE [LARGE SCALE GENOMIC DNA]</scope>
    <source>
        <strain evidence="2 3">SAb67</strain>
    </source>
</reference>
<evidence type="ECO:0000313" key="2">
    <source>
        <dbReference type="EMBL" id="PWJ11337.1"/>
    </source>
</evidence>
<proteinExistence type="predicted"/>
<dbReference type="InterPro" id="IPR053154">
    <property type="entry name" value="c-di-AMP_regulator"/>
</dbReference>
<dbReference type="PANTHER" id="PTHR37804">
    <property type="entry name" value="CDAA REGULATORY PROTEIN CDAR"/>
    <property type="match status" value="1"/>
</dbReference>
<evidence type="ECO:0000256" key="1">
    <source>
        <dbReference type="SAM" id="Phobius"/>
    </source>
</evidence>
<dbReference type="OrthoDB" id="1816109at2"/>
<name>A0A315XVV6_RUMFL</name>
<feature type="transmembrane region" description="Helical" evidence="1">
    <location>
        <begin position="21"/>
        <end position="41"/>
    </location>
</feature>
<dbReference type="AlphaFoldDB" id="A0A315XVV6"/>
<protein>
    <submittedName>
        <fullName evidence="2">YbbR domain-containing protein</fullName>
    </submittedName>
</protein>
<dbReference type="EMBL" id="QGDI01000010">
    <property type="protein sequence ID" value="PWJ11337.1"/>
    <property type="molecule type" value="Genomic_DNA"/>
</dbReference>
<sequence length="448" mass="48476">MSILKNITKRNIKEARSNAMLLLIAFVCAIASWFIIAMTKYPSDSKHISNIALSRDISGTAAADSGLSVIECNVDHISVSLDCSRTDYNRISSDSLKASIDFKNITTPGVYTLNIKVESTNDAEISNLNISPSTVRVELDNYETKAFVLKAKVPNISGGENKAINSADITCEPGEVNIKGPASKLASIAECYAVSNLEKTLDSSYSLNSDEYQLFSEDGTQISSDKLTFDPPIVNMNIPVLTQKTVKFVPQIVDAPSGFDTDCLNFTITPETAILATNNTETKLPDKIDLKLRISELDIGFSKDVLISNLLMGTNITNMSDTDTINISLNSEGLASRDLTVTNNNIHTTNAPHENYDYTVLTQQLLVKIVGPADIVNEVTAADLDVEVNLLGADDSMDQFPYAVTVSCSKYNNIWSVTSSTVNIKKTLKEGMTTQAAGSSNTTTTKTG</sequence>
<dbReference type="Gene3D" id="2.170.120.30">
    <property type="match status" value="2"/>
</dbReference>
<keyword evidence="1" id="KW-0472">Membrane</keyword>
<organism evidence="2 3">
    <name type="scientific">Ruminococcus flavefaciens</name>
    <dbReference type="NCBI Taxonomy" id="1265"/>
    <lineage>
        <taxon>Bacteria</taxon>
        <taxon>Bacillati</taxon>
        <taxon>Bacillota</taxon>
        <taxon>Clostridia</taxon>
        <taxon>Eubacteriales</taxon>
        <taxon>Oscillospiraceae</taxon>
        <taxon>Ruminococcus</taxon>
    </lineage>
</organism>
<dbReference type="RefSeq" id="WP_109727289.1">
    <property type="nucleotide sequence ID" value="NZ_QGDI01000010.1"/>
</dbReference>
<dbReference type="Proteomes" id="UP000245720">
    <property type="component" value="Unassembled WGS sequence"/>
</dbReference>
<keyword evidence="1" id="KW-0812">Transmembrane</keyword>
<gene>
    <name evidence="2" type="ORF">IE37_02560</name>
</gene>
<comment type="caution">
    <text evidence="2">The sequence shown here is derived from an EMBL/GenBank/DDBJ whole genome shotgun (WGS) entry which is preliminary data.</text>
</comment>
<dbReference type="PANTHER" id="PTHR37804:SF1">
    <property type="entry name" value="CDAA REGULATORY PROTEIN CDAR"/>
    <property type="match status" value="1"/>
</dbReference>
<accession>A0A315XVV6</accession>
<evidence type="ECO:0000313" key="3">
    <source>
        <dbReference type="Proteomes" id="UP000245720"/>
    </source>
</evidence>